<evidence type="ECO:0000313" key="7">
    <source>
        <dbReference type="Proteomes" id="UP000298438"/>
    </source>
</evidence>
<keyword evidence="6" id="KW-0966">Cell projection</keyword>
<comment type="subcellular location">
    <subcellularLocation>
        <location evidence="1">Cytoplasm</location>
        <location evidence="1">Cytosol</location>
    </subcellularLocation>
</comment>
<keyword evidence="2" id="KW-0963">Cytoplasm</keyword>
<evidence type="ECO:0000256" key="4">
    <source>
        <dbReference type="ARBA" id="ARBA00023186"/>
    </source>
</evidence>
<dbReference type="AlphaFoldDB" id="A0A4Y9SA14"/>
<keyword evidence="6" id="KW-0282">Flagellum</keyword>
<protein>
    <recommendedName>
        <fullName evidence="5">Flagellar protein FliT</fullName>
    </recommendedName>
</protein>
<evidence type="ECO:0000256" key="1">
    <source>
        <dbReference type="ARBA" id="ARBA00004514"/>
    </source>
</evidence>
<dbReference type="Proteomes" id="UP000298438">
    <property type="component" value="Unassembled WGS sequence"/>
</dbReference>
<dbReference type="GO" id="GO:0044781">
    <property type="term" value="P:bacterial-type flagellum organization"/>
    <property type="evidence" value="ECO:0007669"/>
    <property type="project" value="UniProtKB-KW"/>
</dbReference>
<keyword evidence="6" id="KW-0969">Cilium</keyword>
<keyword evidence="4" id="KW-0143">Chaperone</keyword>
<keyword evidence="3" id="KW-1005">Bacterial flagellum biogenesis</keyword>
<name>A0A4Y9SA14_9BURK</name>
<gene>
    <name evidence="6" type="ORF">E4L96_12795</name>
</gene>
<accession>A0A4Y9SA14</accession>
<dbReference type="OrthoDB" id="8527993at2"/>
<organism evidence="6 7">
    <name type="scientific">Zemynaea arenosa</name>
    <dbReference type="NCBI Taxonomy" id="2561931"/>
    <lineage>
        <taxon>Bacteria</taxon>
        <taxon>Pseudomonadati</taxon>
        <taxon>Pseudomonadota</taxon>
        <taxon>Betaproteobacteria</taxon>
        <taxon>Burkholderiales</taxon>
        <taxon>Oxalobacteraceae</taxon>
        <taxon>Telluria group</taxon>
        <taxon>Zemynaea</taxon>
    </lineage>
</organism>
<proteinExistence type="predicted"/>
<evidence type="ECO:0000313" key="6">
    <source>
        <dbReference type="EMBL" id="TFW18626.1"/>
    </source>
</evidence>
<comment type="caution">
    <text evidence="6">The sequence shown here is derived from an EMBL/GenBank/DDBJ whole genome shotgun (WGS) entry which is preliminary data.</text>
</comment>
<sequence length="109" mass="12348">MMTSEEVASVYEAMVALTDQMVQAAESSDWDRLVLLEQQCAVHVLRLKDNEPVGPLQAADRTRKVTAIRKMLDDDRRIRDLTMPWMAKLSALINKTGTERRLARAYGSV</sequence>
<reference evidence="6 7" key="1">
    <citation type="submission" date="2019-03" db="EMBL/GenBank/DDBJ databases">
        <title>Draft Genome Sequence of Massilia arenosa sp. nov., a Novel Massilia Species Isolated from a Sandy-loam Maize Soil.</title>
        <authorList>
            <person name="Raths R."/>
            <person name="Peta V."/>
            <person name="Bucking H."/>
        </authorList>
    </citation>
    <scope>NUCLEOTIDE SEQUENCE [LARGE SCALE GENOMIC DNA]</scope>
    <source>
        <strain evidence="6 7">MC02</strain>
    </source>
</reference>
<evidence type="ECO:0000256" key="2">
    <source>
        <dbReference type="ARBA" id="ARBA00022490"/>
    </source>
</evidence>
<dbReference type="RefSeq" id="WP_135207617.1">
    <property type="nucleotide sequence ID" value="NZ_SPVF01000158.1"/>
</dbReference>
<evidence type="ECO:0000256" key="3">
    <source>
        <dbReference type="ARBA" id="ARBA00022795"/>
    </source>
</evidence>
<evidence type="ECO:0000256" key="5">
    <source>
        <dbReference type="ARBA" id="ARBA00093797"/>
    </source>
</evidence>
<dbReference type="Gene3D" id="1.20.58.380">
    <property type="entry name" value="Flagellar protein flit"/>
    <property type="match status" value="1"/>
</dbReference>
<dbReference type="Pfam" id="PF05400">
    <property type="entry name" value="FliT"/>
    <property type="match status" value="1"/>
</dbReference>
<keyword evidence="7" id="KW-1185">Reference proteome</keyword>
<dbReference type="InterPro" id="IPR008622">
    <property type="entry name" value="FliT"/>
</dbReference>
<dbReference type="EMBL" id="SPVF01000158">
    <property type="protein sequence ID" value="TFW18626.1"/>
    <property type="molecule type" value="Genomic_DNA"/>
</dbReference>